<comment type="caution">
    <text evidence="2">The sequence shown here is derived from an EMBL/GenBank/DDBJ whole genome shotgun (WGS) entry which is preliminary data.</text>
</comment>
<evidence type="ECO:0000256" key="1">
    <source>
        <dbReference type="SAM" id="Phobius"/>
    </source>
</evidence>
<reference evidence="2" key="1">
    <citation type="submission" date="2022-07" db="EMBL/GenBank/DDBJ databases">
        <authorList>
            <consortium name="Clinical and Environmental Microbiology Branch: Whole genome sequencing antimicrobial resistance pathogens in the healthcare setting"/>
        </authorList>
    </citation>
    <scope>NUCLEOTIDE SEQUENCE</scope>
    <source>
        <strain evidence="2">Stenotrophomonas_maltophilia_2021CK-00905</strain>
    </source>
</reference>
<keyword evidence="1" id="KW-0812">Transmembrane</keyword>
<dbReference type="RefSeq" id="WP_141097637.1">
    <property type="nucleotide sequence ID" value="NZ_CP056088.1"/>
</dbReference>
<feature type="transmembrane region" description="Helical" evidence="1">
    <location>
        <begin position="54"/>
        <end position="76"/>
    </location>
</feature>
<feature type="transmembrane region" description="Helical" evidence="1">
    <location>
        <begin position="198"/>
        <end position="219"/>
    </location>
</feature>
<accession>A0AAI9CFC1</accession>
<evidence type="ECO:0000313" key="3">
    <source>
        <dbReference type="Proteomes" id="UP001214521"/>
    </source>
</evidence>
<sequence length="287" mass="32085">MNRLHLPPDMTNQQHDEQCLAEILGILNELTSEKPLSLPSTTATWPYLLERSLLIAYVGVLVITAASAVVTAATSLQEPAEPYLQSGFFTGFVLVVAYILSSLVNAVIANRRARKDPTPAMLRRMRRDTIQDWKQIQLLRAFPKHLVEYALTQYKWHWDMLEQRVGLFSGDLRRLGLAPALAGSALAAANLIRQEGVVLLWAPIAMACCLYIVATVLLASRERPRQVVELLSFLIKSWESLSPTPMPQLAPEHLDLPIALAAAGQSQEPVHHKDIHQAQRPMPERLR</sequence>
<protein>
    <recommendedName>
        <fullName evidence="4">Transmembrane protein</fullName>
    </recommendedName>
</protein>
<organism evidence="2 3">
    <name type="scientific">Stenotrophomonas maltophilia</name>
    <name type="common">Pseudomonas maltophilia</name>
    <name type="synonym">Xanthomonas maltophilia</name>
    <dbReference type="NCBI Taxonomy" id="40324"/>
    <lineage>
        <taxon>Bacteria</taxon>
        <taxon>Pseudomonadati</taxon>
        <taxon>Pseudomonadota</taxon>
        <taxon>Gammaproteobacteria</taxon>
        <taxon>Lysobacterales</taxon>
        <taxon>Lysobacteraceae</taxon>
        <taxon>Stenotrophomonas</taxon>
        <taxon>Stenotrophomonas maltophilia group</taxon>
    </lineage>
</organism>
<dbReference type="AlphaFoldDB" id="A0AAI9CFC1"/>
<gene>
    <name evidence="2" type="ORF">QEK83_004345</name>
</gene>
<name>A0AAI9CFC1_STEMA</name>
<feature type="transmembrane region" description="Helical" evidence="1">
    <location>
        <begin position="88"/>
        <end position="108"/>
    </location>
</feature>
<keyword evidence="1" id="KW-0472">Membrane</keyword>
<dbReference type="Proteomes" id="UP001214521">
    <property type="component" value="Unassembled WGS sequence"/>
</dbReference>
<proteinExistence type="predicted"/>
<evidence type="ECO:0008006" key="4">
    <source>
        <dbReference type="Google" id="ProtNLM"/>
    </source>
</evidence>
<dbReference type="EMBL" id="ABLOMU010000096">
    <property type="protein sequence ID" value="EKT4443635.1"/>
    <property type="molecule type" value="Genomic_DNA"/>
</dbReference>
<evidence type="ECO:0000313" key="2">
    <source>
        <dbReference type="EMBL" id="EKT4443635.1"/>
    </source>
</evidence>
<keyword evidence="1" id="KW-1133">Transmembrane helix</keyword>